<keyword evidence="2" id="KW-1185">Reference proteome</keyword>
<evidence type="ECO:0000313" key="1">
    <source>
        <dbReference type="EMBL" id="RXH80592.1"/>
    </source>
</evidence>
<dbReference type="EMBL" id="RDQH01000338">
    <property type="protein sequence ID" value="RXH80592.1"/>
    <property type="molecule type" value="Genomic_DNA"/>
</dbReference>
<accession>A0A498IEN2</accession>
<reference evidence="1 2" key="1">
    <citation type="submission" date="2018-10" db="EMBL/GenBank/DDBJ databases">
        <title>A high-quality apple genome assembly.</title>
        <authorList>
            <person name="Hu J."/>
        </authorList>
    </citation>
    <scope>NUCLEOTIDE SEQUENCE [LARGE SCALE GENOMIC DNA]</scope>
    <source>
        <strain evidence="2">cv. HFTH1</strain>
        <tissue evidence="1">Young leaf</tissue>
    </source>
</reference>
<dbReference type="Proteomes" id="UP000290289">
    <property type="component" value="Chromosome 12"/>
</dbReference>
<protein>
    <recommendedName>
        <fullName evidence="3">Replication factor A C-terminal domain-containing protein</fullName>
    </recommendedName>
</protein>
<dbReference type="InterPro" id="IPR012340">
    <property type="entry name" value="NA-bd_OB-fold"/>
</dbReference>
<evidence type="ECO:0008006" key="3">
    <source>
        <dbReference type="Google" id="ProtNLM"/>
    </source>
</evidence>
<dbReference type="AlphaFoldDB" id="A0A498IEN2"/>
<comment type="caution">
    <text evidence="1">The sequence shown here is derived from an EMBL/GenBank/DDBJ whole genome shotgun (WGS) entry which is preliminary data.</text>
</comment>
<organism evidence="1 2">
    <name type="scientific">Malus domestica</name>
    <name type="common">Apple</name>
    <name type="synonym">Pyrus malus</name>
    <dbReference type="NCBI Taxonomy" id="3750"/>
    <lineage>
        <taxon>Eukaryota</taxon>
        <taxon>Viridiplantae</taxon>
        <taxon>Streptophyta</taxon>
        <taxon>Embryophyta</taxon>
        <taxon>Tracheophyta</taxon>
        <taxon>Spermatophyta</taxon>
        <taxon>Magnoliopsida</taxon>
        <taxon>eudicotyledons</taxon>
        <taxon>Gunneridae</taxon>
        <taxon>Pentapetalae</taxon>
        <taxon>rosids</taxon>
        <taxon>fabids</taxon>
        <taxon>Rosales</taxon>
        <taxon>Rosaceae</taxon>
        <taxon>Amygdaloideae</taxon>
        <taxon>Maleae</taxon>
        <taxon>Malus</taxon>
    </lineage>
</organism>
<sequence length="104" mass="12180">METVKVTPIAELRPYTKADKIKICVCRIWKSSISATVRKYVTLHCILVDETNDTFLCKASVKRFDTRYDWWHNACPNCVKQMHKDPSTGQLIYQKHPNQIPTPW</sequence>
<evidence type="ECO:0000313" key="2">
    <source>
        <dbReference type="Proteomes" id="UP000290289"/>
    </source>
</evidence>
<gene>
    <name evidence="1" type="ORF">DVH24_004506</name>
</gene>
<proteinExistence type="predicted"/>
<name>A0A498IEN2_MALDO</name>
<dbReference type="Gene3D" id="2.40.50.140">
    <property type="entry name" value="Nucleic acid-binding proteins"/>
    <property type="match status" value="1"/>
</dbReference>